<protein>
    <recommendedName>
        <fullName evidence="3">Tetratricopeptide repeat-containing protein</fullName>
    </recommendedName>
</protein>
<proteinExistence type="predicted"/>
<sequence>MMNVCWQSGGILTGLCLMESVCCVGLAAPINDVGGELATLNEAGQASIRQRDYVAAERYFRQAREKAELMGRMDFVEEMDARRAAMYINDGEPSRAVFILQPYIKPGVNKFILSDFLMALRATNQPQEVIKVFREHVNNWQEFPVYGLQIVGDVYLRQGKYKEACTIYEHILSREKVADVPYVQLGYAYALAHQEKNKEAVAAYEKVANMAPRYNNIIVGDGEAFIAEGRVGIARRMFALLGKDDREKELYQLLYAQCLVNVGKDYENESQNFRRDEYMMNRSYYHEANNILRRLAKSHNEEIVHEAQVTLTANDIHKDLLADSHKRLQEMLDKDSNDVLALSVMNEYERVQLHSLTISYENSVDDKRNRNQNMGMSFDSYLGHDFYGTIESNRNWMQDDDRRTAYWENSLGLRKNFSWGEIGGEWICYDGTSARNGYSIFTEFEFGDVTKMDFTFGRRVHDHVGTVAAGIRENYRQVTLSHNLTRKTSLAEYYLWADLMDGNRYKEYGININHLLQVKHNYSDRLLASYSRGKYDREVWFYDSPWRRDAYTLGFSRKWNLPKSNEIWQWLMNFSWGRDNDEGVGFSPNMRLEYVKDLPQNQQLKVGATLYKYFHQPEREGRRNTGCLVDVSYNWGW</sequence>
<dbReference type="InterPro" id="IPR011990">
    <property type="entry name" value="TPR-like_helical_dom_sf"/>
</dbReference>
<dbReference type="EMBL" id="SVCA01000012">
    <property type="protein sequence ID" value="MBE6086134.1"/>
    <property type="molecule type" value="Genomic_DNA"/>
</dbReference>
<evidence type="ECO:0000313" key="1">
    <source>
        <dbReference type="EMBL" id="MBE6086134.1"/>
    </source>
</evidence>
<organism evidence="1 2">
    <name type="scientific">Selenomonas ruminantium</name>
    <dbReference type="NCBI Taxonomy" id="971"/>
    <lineage>
        <taxon>Bacteria</taxon>
        <taxon>Bacillati</taxon>
        <taxon>Bacillota</taxon>
        <taxon>Negativicutes</taxon>
        <taxon>Selenomonadales</taxon>
        <taxon>Selenomonadaceae</taxon>
        <taxon>Selenomonas</taxon>
    </lineage>
</organism>
<dbReference type="Proteomes" id="UP000772151">
    <property type="component" value="Unassembled WGS sequence"/>
</dbReference>
<accession>A0A927WLG9</accession>
<evidence type="ECO:0000313" key="2">
    <source>
        <dbReference type="Proteomes" id="UP000772151"/>
    </source>
</evidence>
<dbReference type="AlphaFoldDB" id="A0A927WLG9"/>
<name>A0A927WLG9_SELRU</name>
<dbReference type="RefSeq" id="WP_303670237.1">
    <property type="nucleotide sequence ID" value="NZ_SVCA01000012.1"/>
</dbReference>
<gene>
    <name evidence="1" type="ORF">E7203_11900</name>
</gene>
<dbReference type="Gene3D" id="1.25.40.10">
    <property type="entry name" value="Tetratricopeptide repeat domain"/>
    <property type="match status" value="1"/>
</dbReference>
<reference evidence="1" key="1">
    <citation type="submission" date="2019-04" db="EMBL/GenBank/DDBJ databases">
        <title>Evolution of Biomass-Degrading Anaerobic Consortia Revealed by Metagenomics.</title>
        <authorList>
            <person name="Peng X."/>
        </authorList>
    </citation>
    <scope>NUCLEOTIDE SEQUENCE</scope>
    <source>
        <strain evidence="1">SIG242</strain>
    </source>
</reference>
<dbReference type="SUPFAM" id="SSF48452">
    <property type="entry name" value="TPR-like"/>
    <property type="match status" value="1"/>
</dbReference>
<evidence type="ECO:0008006" key="3">
    <source>
        <dbReference type="Google" id="ProtNLM"/>
    </source>
</evidence>
<comment type="caution">
    <text evidence="1">The sequence shown here is derived from an EMBL/GenBank/DDBJ whole genome shotgun (WGS) entry which is preliminary data.</text>
</comment>